<evidence type="ECO:0000313" key="6">
    <source>
        <dbReference type="EMBL" id="SMF24769.1"/>
    </source>
</evidence>
<dbReference type="PRINTS" id="PR00455">
    <property type="entry name" value="HTHTETR"/>
</dbReference>
<keyword evidence="7" id="KW-1185">Reference proteome</keyword>
<dbReference type="InterPro" id="IPR009057">
    <property type="entry name" value="Homeodomain-like_sf"/>
</dbReference>
<accession>A0A1X7E0X4</accession>
<evidence type="ECO:0000256" key="3">
    <source>
        <dbReference type="ARBA" id="ARBA00023163"/>
    </source>
</evidence>
<dbReference type="InterPro" id="IPR036271">
    <property type="entry name" value="Tet_transcr_reg_TetR-rel_C_sf"/>
</dbReference>
<dbReference type="PANTHER" id="PTHR43479">
    <property type="entry name" value="ACREF/ENVCD OPERON REPRESSOR-RELATED"/>
    <property type="match status" value="1"/>
</dbReference>
<feature type="domain" description="HTH tetR-type" evidence="5">
    <location>
        <begin position="25"/>
        <end position="85"/>
    </location>
</feature>
<dbReference type="SUPFAM" id="SSF48498">
    <property type="entry name" value="Tetracyclin repressor-like, C-terminal domain"/>
    <property type="match status" value="1"/>
</dbReference>
<dbReference type="STRING" id="1519643.SAMN06295933_2397"/>
<evidence type="ECO:0000256" key="1">
    <source>
        <dbReference type="ARBA" id="ARBA00023015"/>
    </source>
</evidence>
<dbReference type="Pfam" id="PF13305">
    <property type="entry name" value="TetR_C_33"/>
    <property type="match status" value="1"/>
</dbReference>
<sequence length="229" mass="26031">MFTILVRLDISGFMTIAAKKKIDHDRMKRMILDAAKELFAKDGFDNVSIRKIASRINYSPAALYRYFSSKEDIILCLKQEGMQKFGDAQKYLADIEDPFERVKECGRIYLAYACNEPEYYDLLFNKVAPSFCNPEKWAGKSSQSFLNFKETVRECIETGVLGDVSVDTTVAALWACVHGLSSLAMTGRLKSSLPDIDVDSVFENVLSFITIPQIEREKMRKAKSDEDKK</sequence>
<proteinExistence type="predicted"/>
<dbReference type="InterPro" id="IPR050624">
    <property type="entry name" value="HTH-type_Tx_Regulator"/>
</dbReference>
<gene>
    <name evidence="6" type="ORF">SAMN06295933_2397</name>
</gene>
<dbReference type="PROSITE" id="PS50977">
    <property type="entry name" value="HTH_TETR_2"/>
    <property type="match status" value="1"/>
</dbReference>
<keyword evidence="3" id="KW-0804">Transcription</keyword>
<keyword evidence="2 4" id="KW-0238">DNA-binding</keyword>
<dbReference type="Pfam" id="PF00440">
    <property type="entry name" value="TetR_N"/>
    <property type="match status" value="1"/>
</dbReference>
<dbReference type="EMBL" id="FWZU01000004">
    <property type="protein sequence ID" value="SMF24769.1"/>
    <property type="molecule type" value="Genomic_DNA"/>
</dbReference>
<dbReference type="Proteomes" id="UP000192906">
    <property type="component" value="Unassembled WGS sequence"/>
</dbReference>
<dbReference type="InterPro" id="IPR001647">
    <property type="entry name" value="HTH_TetR"/>
</dbReference>
<evidence type="ECO:0000256" key="2">
    <source>
        <dbReference type="ARBA" id="ARBA00023125"/>
    </source>
</evidence>
<feature type="DNA-binding region" description="H-T-H motif" evidence="4">
    <location>
        <begin position="48"/>
        <end position="67"/>
    </location>
</feature>
<dbReference type="Gene3D" id="1.10.357.10">
    <property type="entry name" value="Tetracycline Repressor, domain 2"/>
    <property type="match status" value="1"/>
</dbReference>
<organism evidence="6 7">
    <name type="scientific">Desulfovibrio gilichinskyi</name>
    <dbReference type="NCBI Taxonomy" id="1519643"/>
    <lineage>
        <taxon>Bacteria</taxon>
        <taxon>Pseudomonadati</taxon>
        <taxon>Thermodesulfobacteriota</taxon>
        <taxon>Desulfovibrionia</taxon>
        <taxon>Desulfovibrionales</taxon>
        <taxon>Desulfovibrionaceae</taxon>
        <taxon>Desulfovibrio</taxon>
    </lineage>
</organism>
<protein>
    <submittedName>
        <fullName evidence="6">Transcriptional regulator, TetR family</fullName>
    </submittedName>
</protein>
<keyword evidence="1" id="KW-0805">Transcription regulation</keyword>
<dbReference type="GO" id="GO:0003677">
    <property type="term" value="F:DNA binding"/>
    <property type="evidence" value="ECO:0007669"/>
    <property type="project" value="UniProtKB-UniRule"/>
</dbReference>
<reference evidence="7" key="1">
    <citation type="submission" date="2017-04" db="EMBL/GenBank/DDBJ databases">
        <authorList>
            <person name="Varghese N."/>
            <person name="Submissions S."/>
        </authorList>
    </citation>
    <scope>NUCLEOTIDE SEQUENCE [LARGE SCALE GENOMIC DNA]</scope>
    <source>
        <strain evidence="7">K3S</strain>
    </source>
</reference>
<name>A0A1X7E0X4_9BACT</name>
<evidence type="ECO:0000313" key="7">
    <source>
        <dbReference type="Proteomes" id="UP000192906"/>
    </source>
</evidence>
<evidence type="ECO:0000259" key="5">
    <source>
        <dbReference type="PROSITE" id="PS50977"/>
    </source>
</evidence>
<evidence type="ECO:0000256" key="4">
    <source>
        <dbReference type="PROSITE-ProRule" id="PRU00335"/>
    </source>
</evidence>
<dbReference type="SUPFAM" id="SSF46689">
    <property type="entry name" value="Homeodomain-like"/>
    <property type="match status" value="1"/>
</dbReference>
<dbReference type="AlphaFoldDB" id="A0A1X7E0X4"/>
<dbReference type="PANTHER" id="PTHR43479:SF11">
    <property type="entry name" value="ACREF_ENVCD OPERON REPRESSOR-RELATED"/>
    <property type="match status" value="1"/>
</dbReference>
<dbReference type="InterPro" id="IPR025996">
    <property type="entry name" value="MT1864/Rv1816-like_C"/>
</dbReference>